<feature type="transmembrane region" description="Helical" evidence="1">
    <location>
        <begin position="199"/>
        <end position="219"/>
    </location>
</feature>
<protein>
    <submittedName>
        <fullName evidence="2">ABC-2 family transporter protein</fullName>
    </submittedName>
</protein>
<evidence type="ECO:0000313" key="2">
    <source>
        <dbReference type="EMBL" id="MBC8628486.1"/>
    </source>
</evidence>
<accession>A0ABR7PC89</accession>
<proteinExistence type="predicted"/>
<evidence type="ECO:0000256" key="1">
    <source>
        <dbReference type="SAM" id="Phobius"/>
    </source>
</evidence>
<keyword evidence="1" id="KW-0812">Transmembrane</keyword>
<feature type="transmembrane region" description="Helical" evidence="1">
    <location>
        <begin position="231"/>
        <end position="252"/>
    </location>
</feature>
<gene>
    <name evidence="2" type="ORF">H8712_07645</name>
</gene>
<feature type="transmembrane region" description="Helical" evidence="1">
    <location>
        <begin position="117"/>
        <end position="136"/>
    </location>
</feature>
<keyword evidence="3" id="KW-1185">Reference proteome</keyword>
<dbReference type="PANTHER" id="PTHR36833:SF1">
    <property type="entry name" value="INTEGRAL MEMBRANE TRANSPORT PROTEIN"/>
    <property type="match status" value="1"/>
</dbReference>
<keyword evidence="1" id="KW-1133">Transmembrane helix</keyword>
<feature type="transmembrane region" description="Helical" evidence="1">
    <location>
        <begin position="148"/>
        <end position="169"/>
    </location>
</feature>
<evidence type="ECO:0000313" key="3">
    <source>
        <dbReference type="Proteomes" id="UP000661649"/>
    </source>
</evidence>
<keyword evidence="1" id="KW-0472">Membrane</keyword>
<dbReference type="InterPro" id="IPR010390">
    <property type="entry name" value="ABC-2_transporter-like"/>
</dbReference>
<name>A0ABR7PC89_9FIRM</name>
<dbReference type="Proteomes" id="UP000661649">
    <property type="component" value="Unassembled WGS sequence"/>
</dbReference>
<dbReference type="EMBL" id="JACRTP010000003">
    <property type="protein sequence ID" value="MBC8628486.1"/>
    <property type="molecule type" value="Genomic_DNA"/>
</dbReference>
<reference evidence="2 3" key="1">
    <citation type="submission" date="2020-08" db="EMBL/GenBank/DDBJ databases">
        <title>Genome public.</title>
        <authorList>
            <person name="Liu C."/>
            <person name="Sun Q."/>
        </authorList>
    </citation>
    <scope>NUCLEOTIDE SEQUENCE [LARGE SCALE GENOMIC DNA]</scope>
    <source>
        <strain evidence="2 3">3_YM_SP_D4_24.mj</strain>
    </source>
</reference>
<dbReference type="PANTHER" id="PTHR36833">
    <property type="entry name" value="SLR0610 PROTEIN-RELATED"/>
    <property type="match status" value="1"/>
</dbReference>
<sequence length="264" mass="30103">MKKLYYYLVMMKAYMRIGIITFTEYPLDSIIWCVAMFAREAASFFGIFFICKMLGGLGAWTLYEICILFGMAMIPEAIGQCFFDSVWNIGTFIRDGTLDKFIVRPLPIIMQLLGNRYTFQAIITIISGGIIIYYGIYHAMVSFTIGKFLLLILFIICGTSINTSIYLIFNSLNFWIIQGNDIAYLVLTIRQFAKYPITIFPKVVGITISYVIPFAFVSYYPTLYLIGKGTVFIPICTVFIAILLPLIAIWIWNCGMKKYDSTGT</sequence>
<organism evidence="2 3">
    <name type="scientific">Blautia stercoris</name>
    <dbReference type="NCBI Taxonomy" id="871664"/>
    <lineage>
        <taxon>Bacteria</taxon>
        <taxon>Bacillati</taxon>
        <taxon>Bacillota</taxon>
        <taxon>Clostridia</taxon>
        <taxon>Lachnospirales</taxon>
        <taxon>Lachnospiraceae</taxon>
        <taxon>Blautia</taxon>
    </lineage>
</organism>
<dbReference type="Pfam" id="PF06182">
    <property type="entry name" value="ABC2_membrane_6"/>
    <property type="match status" value="1"/>
</dbReference>
<comment type="caution">
    <text evidence="2">The sequence shown here is derived from an EMBL/GenBank/DDBJ whole genome shotgun (WGS) entry which is preliminary data.</text>
</comment>
<dbReference type="RefSeq" id="WP_118701554.1">
    <property type="nucleotide sequence ID" value="NZ_JACRTP010000003.1"/>
</dbReference>